<evidence type="ECO:0000313" key="1">
    <source>
        <dbReference type="EMBL" id="PIR95457.1"/>
    </source>
</evidence>
<name>A0A2H0V8L4_9BACT</name>
<reference evidence="2" key="1">
    <citation type="submission" date="2017-09" db="EMBL/GenBank/DDBJ databases">
        <title>Depth-based differentiation of microbial function through sediment-hosted aquifers and enrichment of novel symbionts in the deep terrestrial subsurface.</title>
        <authorList>
            <person name="Probst A.J."/>
            <person name="Ladd B."/>
            <person name="Jarett J.K."/>
            <person name="Geller-Mcgrath D.E."/>
            <person name="Sieber C.M.K."/>
            <person name="Emerson J.B."/>
            <person name="Anantharaman K."/>
            <person name="Thomas B.C."/>
            <person name="Malmstrom R."/>
            <person name="Stieglmeier M."/>
            <person name="Klingl A."/>
            <person name="Woyke T."/>
            <person name="Ryan C.M."/>
            <person name="Banfield J.F."/>
        </authorList>
    </citation>
    <scope>NUCLEOTIDE SEQUENCE [LARGE SCALE GENOMIC DNA]</scope>
</reference>
<gene>
    <name evidence="1" type="ORF">COT93_02295</name>
</gene>
<dbReference type="EMBL" id="PFAL01000020">
    <property type="protein sequence ID" value="PIR95457.1"/>
    <property type="molecule type" value="Genomic_DNA"/>
</dbReference>
<evidence type="ECO:0000313" key="2">
    <source>
        <dbReference type="Proteomes" id="UP000229972"/>
    </source>
</evidence>
<protein>
    <submittedName>
        <fullName evidence="1">Uncharacterized protein</fullName>
    </submittedName>
</protein>
<dbReference type="AlphaFoldDB" id="A0A2H0V8L4"/>
<comment type="caution">
    <text evidence="1">The sequence shown here is derived from an EMBL/GenBank/DDBJ whole genome shotgun (WGS) entry which is preliminary data.</text>
</comment>
<dbReference type="Proteomes" id="UP000229972">
    <property type="component" value="Unassembled WGS sequence"/>
</dbReference>
<sequence>MEEKAMSDTKYAAIAGMTNEKIIWAIDQYGRNRPPGWEKDSWPRALLDEKERRLRTQLGNIVFQHHA</sequence>
<accession>A0A2H0V8L4</accession>
<proteinExistence type="predicted"/>
<organism evidence="1 2">
    <name type="scientific">Candidatus Falkowbacteria bacterium CG10_big_fil_rev_8_21_14_0_10_37_18</name>
    <dbReference type="NCBI Taxonomy" id="1974562"/>
    <lineage>
        <taxon>Bacteria</taxon>
        <taxon>Candidatus Falkowiibacteriota</taxon>
    </lineage>
</organism>